<dbReference type="Pfam" id="PF01494">
    <property type="entry name" value="FAD_binding_3"/>
    <property type="match status" value="1"/>
</dbReference>
<dbReference type="InterPro" id="IPR050641">
    <property type="entry name" value="RIFMO-like"/>
</dbReference>
<dbReference type="Proteomes" id="UP001500752">
    <property type="component" value="Unassembled WGS sequence"/>
</dbReference>
<comment type="cofactor">
    <cofactor evidence="1">
        <name>FAD</name>
        <dbReference type="ChEBI" id="CHEBI:57692"/>
    </cofactor>
</comment>
<keyword evidence="2" id="KW-0285">Flavoprotein</keyword>
<name>A0ABP7BTV3_9MICC</name>
<reference evidence="6" key="1">
    <citation type="journal article" date="2019" name="Int. J. Syst. Evol. Microbiol.">
        <title>The Global Catalogue of Microorganisms (GCM) 10K type strain sequencing project: providing services to taxonomists for standard genome sequencing and annotation.</title>
        <authorList>
            <consortium name="The Broad Institute Genomics Platform"/>
            <consortium name="The Broad Institute Genome Sequencing Center for Infectious Disease"/>
            <person name="Wu L."/>
            <person name="Ma J."/>
        </authorList>
    </citation>
    <scope>NUCLEOTIDE SEQUENCE [LARGE SCALE GENOMIC DNA]</scope>
    <source>
        <strain evidence="6">JCM 30742</strain>
    </source>
</reference>
<dbReference type="RefSeq" id="WP_345148263.1">
    <property type="nucleotide sequence ID" value="NZ_BAABEO010000007.1"/>
</dbReference>
<protein>
    <submittedName>
        <fullName evidence="5">FAD-dependent oxidoreductase</fullName>
    </submittedName>
</protein>
<proteinExistence type="predicted"/>
<evidence type="ECO:0000313" key="6">
    <source>
        <dbReference type="Proteomes" id="UP001500752"/>
    </source>
</evidence>
<dbReference type="Gene3D" id="3.40.30.120">
    <property type="match status" value="1"/>
</dbReference>
<evidence type="ECO:0000256" key="2">
    <source>
        <dbReference type="ARBA" id="ARBA00022630"/>
    </source>
</evidence>
<keyword evidence="6" id="KW-1185">Reference proteome</keyword>
<dbReference type="Gene3D" id="3.50.50.60">
    <property type="entry name" value="FAD/NAD(P)-binding domain"/>
    <property type="match status" value="1"/>
</dbReference>
<dbReference type="SUPFAM" id="SSF51905">
    <property type="entry name" value="FAD/NAD(P)-binding domain"/>
    <property type="match status" value="1"/>
</dbReference>
<dbReference type="Gene3D" id="3.30.9.10">
    <property type="entry name" value="D-Amino Acid Oxidase, subunit A, domain 2"/>
    <property type="match status" value="1"/>
</dbReference>
<feature type="domain" description="FAD-binding" evidence="4">
    <location>
        <begin position="5"/>
        <end position="353"/>
    </location>
</feature>
<gene>
    <name evidence="5" type="ORF">GCM10023081_05210</name>
</gene>
<evidence type="ECO:0000256" key="1">
    <source>
        <dbReference type="ARBA" id="ARBA00001974"/>
    </source>
</evidence>
<evidence type="ECO:0000313" key="5">
    <source>
        <dbReference type="EMBL" id="GAA3669785.1"/>
    </source>
</evidence>
<dbReference type="InterPro" id="IPR036188">
    <property type="entry name" value="FAD/NAD-bd_sf"/>
</dbReference>
<dbReference type="Pfam" id="PF21274">
    <property type="entry name" value="Rng_hyd_C"/>
    <property type="match status" value="1"/>
</dbReference>
<evidence type="ECO:0000259" key="4">
    <source>
        <dbReference type="Pfam" id="PF01494"/>
    </source>
</evidence>
<sequence length="558" mass="61315">MESHDVVVVGAGPVGLTLAVELGQRGKSVLVLEKRKQLGKLPKMERCNARTMENFRRMGLAERIRRAGLDNDMPMDVFICDETLVREPLVHHHYPSVSELKEQYRETNDGSCPAEPYQLISQYTLEPLLVDALAELESVEVRFDAEVTSFIDDGASVTVRYRNSEGVESIVQAAYLVGCDGASSEVRRALGFELEGDSLLEMRQALFYSENLLDRIPIGSGRHYHVADDKSSFLIVQDDKKHFSLHATVASDEEMPELFEKILGFPVEYETLYVGSWRQRLMLSSGYSSGRVFIAGDAAHLVIPTGGLGMNTGHGDAVDLAWKLAAALEGWGGEGLLASYELERRPIGARNIAASRKATMGRRKWRGMWSPALTDRGPEGDKARAELAAVADQEQRWSNDLYGIELGYGYLDSPVISYGEDYAIDELGLDFKYTPRSLEGFRLPNVHLEDGTPLQDSLGHEYTILCTGTDAEAAQTLENAIAGIGAPVKTFHVASEDARKVYGEGYLLLRPDLHIAWRGTRMPEEPAPLAALVTGHLAVRGCAAHEHPDTLAALAGGQ</sequence>
<accession>A0ABP7BTV3</accession>
<comment type="caution">
    <text evidence="5">The sequence shown here is derived from an EMBL/GenBank/DDBJ whole genome shotgun (WGS) entry which is preliminary data.</text>
</comment>
<dbReference type="PANTHER" id="PTHR43004:SF19">
    <property type="entry name" value="BINDING MONOOXYGENASE, PUTATIVE (JCVI)-RELATED"/>
    <property type="match status" value="1"/>
</dbReference>
<dbReference type="PANTHER" id="PTHR43004">
    <property type="entry name" value="TRK SYSTEM POTASSIUM UPTAKE PROTEIN"/>
    <property type="match status" value="1"/>
</dbReference>
<keyword evidence="3" id="KW-0274">FAD</keyword>
<dbReference type="InterPro" id="IPR002938">
    <property type="entry name" value="FAD-bd"/>
</dbReference>
<evidence type="ECO:0000256" key="3">
    <source>
        <dbReference type="ARBA" id="ARBA00022827"/>
    </source>
</evidence>
<dbReference type="EMBL" id="BAABEO010000007">
    <property type="protein sequence ID" value="GAA3669785.1"/>
    <property type="molecule type" value="Genomic_DNA"/>
</dbReference>
<organism evidence="5 6">
    <name type="scientific">Arthrobacter ginkgonis</name>
    <dbReference type="NCBI Taxonomy" id="1630594"/>
    <lineage>
        <taxon>Bacteria</taxon>
        <taxon>Bacillati</taxon>
        <taxon>Actinomycetota</taxon>
        <taxon>Actinomycetes</taxon>
        <taxon>Micrococcales</taxon>
        <taxon>Micrococcaceae</taxon>
        <taxon>Arthrobacter</taxon>
    </lineage>
</organism>
<dbReference type="PRINTS" id="PR00420">
    <property type="entry name" value="RNGMNOXGNASE"/>
</dbReference>
<dbReference type="NCBIfam" id="NF004780">
    <property type="entry name" value="PRK06126.1"/>
    <property type="match status" value="1"/>
</dbReference>